<reference evidence="19 20" key="1">
    <citation type="submission" date="2021-05" db="EMBL/GenBank/DDBJ databases">
        <title>A Polyphasic approach of four new species of the genus Ohtaekwangia: Ohtaekwangia histidinii sp. nov., Ohtaekwangia cretensis sp. nov., Ohtaekwangia indiensis sp. nov., Ohtaekwangia reichenbachii sp. nov. from diverse environment.</title>
        <authorList>
            <person name="Octaviana S."/>
        </authorList>
    </citation>
    <scope>NUCLEOTIDE SEQUENCE [LARGE SCALE GENOMIC DNA]</scope>
    <source>
        <strain evidence="19 20">PWU4</strain>
    </source>
</reference>
<feature type="domain" description="Glycosyl hydrolase family 13 catalytic" evidence="18">
    <location>
        <begin position="114"/>
        <end position="458"/>
    </location>
</feature>
<dbReference type="Pfam" id="PF00128">
    <property type="entry name" value="Alpha-amylase"/>
    <property type="match status" value="1"/>
</dbReference>
<evidence type="ECO:0000256" key="9">
    <source>
        <dbReference type="ARBA" id="ARBA00023295"/>
    </source>
</evidence>
<comment type="pathway">
    <text evidence="2 14">Glycan biosynthesis; trehalose biosynthesis.</text>
</comment>
<dbReference type="InterPro" id="IPR013783">
    <property type="entry name" value="Ig-like_fold"/>
</dbReference>
<feature type="binding site" evidence="16">
    <location>
        <begin position="322"/>
        <end position="326"/>
    </location>
    <ligand>
        <name>substrate</name>
    </ligand>
</feature>
<evidence type="ECO:0000256" key="6">
    <source>
        <dbReference type="ARBA" id="ARBA00022490"/>
    </source>
</evidence>
<evidence type="ECO:0000256" key="8">
    <source>
        <dbReference type="ARBA" id="ARBA00023277"/>
    </source>
</evidence>
<dbReference type="Gene3D" id="3.20.20.80">
    <property type="entry name" value="Glycosidases"/>
    <property type="match status" value="1"/>
</dbReference>
<dbReference type="EC" id="3.2.1.141" evidence="4 13"/>
<dbReference type="GO" id="GO:0033942">
    <property type="term" value="F:4-alpha-D-(1-&gt;4)-alpha-D-glucanotrehalose trehalohydrolase activity"/>
    <property type="evidence" value="ECO:0007669"/>
    <property type="project" value="UniProtKB-EC"/>
</dbReference>
<evidence type="ECO:0000256" key="10">
    <source>
        <dbReference type="ARBA" id="ARBA00032057"/>
    </source>
</evidence>
<dbReference type="InterPro" id="IPR014756">
    <property type="entry name" value="Ig_E-set"/>
</dbReference>
<gene>
    <name evidence="19" type="primary">treZ</name>
    <name evidence="19" type="ORF">KK083_31315</name>
</gene>
<keyword evidence="20" id="KW-1185">Reference proteome</keyword>
<evidence type="ECO:0000313" key="19">
    <source>
        <dbReference type="EMBL" id="MBT1701425.1"/>
    </source>
</evidence>
<feature type="active site" description="Nucleophile" evidence="15">
    <location>
        <position position="260"/>
    </location>
</feature>
<dbReference type="GO" id="GO:0005737">
    <property type="term" value="C:cytoplasm"/>
    <property type="evidence" value="ECO:0007669"/>
    <property type="project" value="UniProtKB-SubCell"/>
</dbReference>
<name>A0AAP2GSP2_9BACT</name>
<evidence type="ECO:0000256" key="15">
    <source>
        <dbReference type="PIRSR" id="PIRSR006337-1"/>
    </source>
</evidence>
<dbReference type="PIRSF" id="PIRSF006337">
    <property type="entry name" value="Trehalose_TreZ"/>
    <property type="match status" value="1"/>
</dbReference>
<dbReference type="InterPro" id="IPR006047">
    <property type="entry name" value="GH13_cat_dom"/>
</dbReference>
<evidence type="ECO:0000256" key="14">
    <source>
        <dbReference type="PIRNR" id="PIRNR006337"/>
    </source>
</evidence>
<dbReference type="Proteomes" id="UP001319200">
    <property type="component" value="Unassembled WGS sequence"/>
</dbReference>
<dbReference type="NCBIfam" id="TIGR02402">
    <property type="entry name" value="trehalose_TreZ"/>
    <property type="match status" value="1"/>
</dbReference>
<dbReference type="Gene3D" id="1.10.10.760">
    <property type="entry name" value="E-set domains of sugar-utilizing enzymes"/>
    <property type="match status" value="1"/>
</dbReference>
<comment type="subcellular location">
    <subcellularLocation>
        <location evidence="1 15">Cytoplasm</location>
    </subcellularLocation>
</comment>
<dbReference type="PANTHER" id="PTHR43651:SF11">
    <property type="entry name" value="MALTO-OLIGOSYLTREHALOSE TREHALOHYDROLASE"/>
    <property type="match status" value="1"/>
</dbReference>
<comment type="similarity">
    <text evidence="3 14">Belongs to the glycosyl hydrolase 13 family.</text>
</comment>
<evidence type="ECO:0000259" key="18">
    <source>
        <dbReference type="SMART" id="SM00642"/>
    </source>
</evidence>
<feature type="active site" description="Proton donor" evidence="15">
    <location>
        <position position="297"/>
    </location>
</feature>
<proteinExistence type="inferred from homology"/>
<dbReference type="InterPro" id="IPR012768">
    <property type="entry name" value="Trehalose_TreZ"/>
</dbReference>
<evidence type="ECO:0000256" key="5">
    <source>
        <dbReference type="ARBA" id="ARBA00015938"/>
    </source>
</evidence>
<dbReference type="RefSeq" id="WP_254170107.1">
    <property type="nucleotide sequence ID" value="NZ_JAHESF010000071.1"/>
</dbReference>
<evidence type="ECO:0000313" key="20">
    <source>
        <dbReference type="Proteomes" id="UP001319200"/>
    </source>
</evidence>
<dbReference type="Gene3D" id="2.60.40.10">
    <property type="entry name" value="Immunoglobulins"/>
    <property type="match status" value="1"/>
</dbReference>
<evidence type="ECO:0000256" key="13">
    <source>
        <dbReference type="NCBIfam" id="TIGR02402"/>
    </source>
</evidence>
<evidence type="ECO:0000256" key="3">
    <source>
        <dbReference type="ARBA" id="ARBA00008061"/>
    </source>
</evidence>
<dbReference type="SUPFAM" id="SSF81296">
    <property type="entry name" value="E set domains"/>
    <property type="match status" value="1"/>
</dbReference>
<keyword evidence="6" id="KW-0963">Cytoplasm</keyword>
<comment type="catalytic activity">
    <reaction evidence="12 14">
        <text>hydrolysis of (1-&gt;4)-alpha-D-glucosidic linkage in 4-alpha-D-[(1-&gt;4)-alpha-D-glucanosyl]n trehalose to yield trehalose and (1-&gt;4)-alpha-D-glucan.</text>
        <dbReference type="EC" id="3.2.1.141"/>
    </reaction>
</comment>
<dbReference type="GO" id="GO:0005992">
    <property type="term" value="P:trehalose biosynthetic process"/>
    <property type="evidence" value="ECO:0007669"/>
    <property type="project" value="UniProtKB-UniRule"/>
</dbReference>
<dbReference type="CDD" id="cd11325">
    <property type="entry name" value="AmyAc_GTHase"/>
    <property type="match status" value="1"/>
</dbReference>
<evidence type="ECO:0000256" key="2">
    <source>
        <dbReference type="ARBA" id="ARBA00005199"/>
    </source>
</evidence>
<feature type="site" description="Transition state stabilizer" evidence="17">
    <location>
        <position position="391"/>
    </location>
</feature>
<feature type="binding site" evidence="16">
    <location>
        <begin position="390"/>
        <end position="395"/>
    </location>
    <ligand>
        <name>substrate</name>
    </ligand>
</feature>
<evidence type="ECO:0000256" key="1">
    <source>
        <dbReference type="ARBA" id="ARBA00004496"/>
    </source>
</evidence>
<evidence type="ECO:0000256" key="7">
    <source>
        <dbReference type="ARBA" id="ARBA00022801"/>
    </source>
</evidence>
<comment type="caution">
    <text evidence="19">The sequence shown here is derived from an EMBL/GenBank/DDBJ whole genome shotgun (WGS) entry which is preliminary data.</text>
</comment>
<evidence type="ECO:0000256" key="17">
    <source>
        <dbReference type="PIRSR" id="PIRSR006337-3"/>
    </source>
</evidence>
<evidence type="ECO:0000256" key="12">
    <source>
        <dbReference type="ARBA" id="ARBA00034013"/>
    </source>
</evidence>
<protein>
    <recommendedName>
        <fullName evidence="5 13">Malto-oligosyltrehalose trehalohydrolase</fullName>
        <shortName evidence="14">MTHase</shortName>
        <ecNumber evidence="4 13">3.2.1.141</ecNumber>
    </recommendedName>
    <alternativeName>
        <fullName evidence="11 14">4-alpha-D-((1-&gt;4)-alpha-D-glucano)trehalose trehalohydrolase</fullName>
    </alternativeName>
    <alternativeName>
        <fullName evidence="10 14">Maltooligosyl trehalose trehalohydrolase</fullName>
    </alternativeName>
</protein>
<evidence type="ECO:0000256" key="16">
    <source>
        <dbReference type="PIRSR" id="PIRSR006337-2"/>
    </source>
</evidence>
<dbReference type="PANTHER" id="PTHR43651">
    <property type="entry name" value="1,4-ALPHA-GLUCAN-BRANCHING ENZYME"/>
    <property type="match status" value="1"/>
</dbReference>
<dbReference type="InterPro" id="IPR044901">
    <property type="entry name" value="Trehalose_TreZ_E-set_sf"/>
</dbReference>
<accession>A0AAP2GSP2</accession>
<dbReference type="SUPFAM" id="SSF51445">
    <property type="entry name" value="(Trans)glycosidases"/>
    <property type="match status" value="1"/>
</dbReference>
<keyword evidence="7 14" id="KW-0378">Hydrolase</keyword>
<dbReference type="InterPro" id="IPR017853">
    <property type="entry name" value="GH"/>
</dbReference>
<dbReference type="EMBL" id="JAHESF010000071">
    <property type="protein sequence ID" value="MBT1701425.1"/>
    <property type="molecule type" value="Genomic_DNA"/>
</dbReference>
<dbReference type="SMART" id="SM00642">
    <property type="entry name" value="Aamy"/>
    <property type="match status" value="1"/>
</dbReference>
<dbReference type="AlphaFoldDB" id="A0AAP2GSP2"/>
<evidence type="ECO:0000256" key="4">
    <source>
        <dbReference type="ARBA" id="ARBA00012268"/>
    </source>
</evidence>
<feature type="binding site" evidence="16">
    <location>
        <begin position="258"/>
        <end position="263"/>
    </location>
    <ligand>
        <name>substrate</name>
    </ligand>
</feature>
<sequence>MNYQYPDVGAFCESNNAASFIVWAPERKHMDVVLGDKLFPMEKDHRGYWRKRLNDVPAGTPYLFRVDKEKTLPDPASMSQPQGVHGPSVVTDRSFRWTDLSWKGIALGDMVIYELHVGTFTAKGTFEGVVEKLPYLQALGVNAIELMPVAQFPGTRNWGYDGVYPFAVQHSYGGVTGLKRLVDEAHKQGIAIILDVVYNHLGPEGNYFAEYGPYFTDKYKTFWGSAINYDDAWCDGVRQYYFQNALMWLNDFHIDGLRLDAVHAIWDFSARHFIEELNAKVRALETHTGRKKVLIAEFDLNNPRYIRPPSKGGYGLDGQWIDEYHHALHALVTGETNGYYEDFGEASHLACSLRNSYVYTGQYSVHRKRNFGVVPLDTAYSQFVVFAQNHDQVGNRFLGDRLTAQLSFEALKLVAAVCLLSPHVPLLFMGEEYGEKNPFQYFISHTDKELVEQVRAGRKKEFAYFNLEGEAPDPQAEETFRKCVLSWNHEHDRDAALMLAYYQFLIDFRKTRKAMKAMERSSVIVLPAADEKVIWFEKRCGSDRLLIVFNFNKQNVTLINPVERAVRRIFDSASRQWNGTSEESSGTDKGKPFTIQAQSAVIFEF</sequence>
<organism evidence="19 20">
    <name type="scientific">Chryseosolibacter histidini</name>
    <dbReference type="NCBI Taxonomy" id="2782349"/>
    <lineage>
        <taxon>Bacteria</taxon>
        <taxon>Pseudomonadati</taxon>
        <taxon>Bacteroidota</taxon>
        <taxon>Cytophagia</taxon>
        <taxon>Cytophagales</taxon>
        <taxon>Chryseotaleaceae</taxon>
        <taxon>Chryseosolibacter</taxon>
    </lineage>
</organism>
<keyword evidence="9 14" id="KW-0326">Glycosidase</keyword>
<evidence type="ECO:0000256" key="11">
    <source>
        <dbReference type="ARBA" id="ARBA00033284"/>
    </source>
</evidence>
<keyword evidence="8" id="KW-0119">Carbohydrate metabolism</keyword>
<dbReference type="CDD" id="cd02853">
    <property type="entry name" value="E_set_MTHase_like_N"/>
    <property type="match status" value="1"/>
</dbReference>